<dbReference type="Proteomes" id="UP000004968">
    <property type="component" value="Unassembled WGS sequence"/>
</dbReference>
<evidence type="ECO:0000313" key="1">
    <source>
        <dbReference type="EMBL" id="EFD01575.1"/>
    </source>
</evidence>
<dbReference type="AlphaFoldDB" id="D3A9B6"/>
<evidence type="ECO:0000313" key="2">
    <source>
        <dbReference type="Proteomes" id="UP000004968"/>
    </source>
</evidence>
<protein>
    <submittedName>
        <fullName evidence="1">Uncharacterized protein</fullName>
    </submittedName>
</protein>
<sequence length="42" mass="4691">MSNRIPDCPRSLMIFQWLWFTNTFKTAAGANTGTGFSIVNPV</sequence>
<name>D3A9B6_9FIRM</name>
<reference evidence="1 2" key="1">
    <citation type="submission" date="2010-01" db="EMBL/GenBank/DDBJ databases">
        <authorList>
            <person name="Weinstock G."/>
            <person name="Sodergren E."/>
            <person name="Clifton S."/>
            <person name="Fulton L."/>
            <person name="Fulton B."/>
            <person name="Courtney L."/>
            <person name="Fronick C."/>
            <person name="Harrison M."/>
            <person name="Strong C."/>
            <person name="Farmer C."/>
            <person name="Delahaunty K."/>
            <person name="Markovic C."/>
            <person name="Hall O."/>
            <person name="Minx P."/>
            <person name="Tomlinson C."/>
            <person name="Mitreva M."/>
            <person name="Nelson J."/>
            <person name="Hou S."/>
            <person name="Wollam A."/>
            <person name="Pepin K.H."/>
            <person name="Johnson M."/>
            <person name="Bhonagiri V."/>
            <person name="Nash W.E."/>
            <person name="Warren W."/>
            <person name="Chinwalla A."/>
            <person name="Mardis E.R."/>
            <person name="Wilson R.K."/>
        </authorList>
    </citation>
    <scope>NUCLEOTIDE SEQUENCE [LARGE SCALE GENOMIC DNA]</scope>
    <source>
        <strain evidence="1 2">DSM 13479</strain>
    </source>
</reference>
<gene>
    <name evidence="1" type="ORF">CLOSTHATH_00186</name>
</gene>
<proteinExistence type="predicted"/>
<accession>D3A9B6</accession>
<dbReference type="EMBL" id="ACIO01000014">
    <property type="protein sequence ID" value="EFD01575.1"/>
    <property type="molecule type" value="Genomic_DNA"/>
</dbReference>
<dbReference type="HOGENOM" id="CLU_3252623_0_0_9"/>
<comment type="caution">
    <text evidence="1">The sequence shown here is derived from an EMBL/GenBank/DDBJ whole genome shotgun (WGS) entry which is preliminary data.</text>
</comment>
<organism evidence="1 2">
    <name type="scientific">Hungatella hathewayi DSM 13479</name>
    <dbReference type="NCBI Taxonomy" id="566550"/>
    <lineage>
        <taxon>Bacteria</taxon>
        <taxon>Bacillati</taxon>
        <taxon>Bacillota</taxon>
        <taxon>Clostridia</taxon>
        <taxon>Lachnospirales</taxon>
        <taxon>Lachnospiraceae</taxon>
        <taxon>Hungatella</taxon>
    </lineage>
</organism>